<dbReference type="GO" id="GO:0003677">
    <property type="term" value="F:DNA binding"/>
    <property type="evidence" value="ECO:0007669"/>
    <property type="project" value="UniProtKB-KW"/>
</dbReference>
<dbReference type="STRING" id="1120975.SAMN02746064_01118"/>
<sequence>MNDVVRMGLVIAVFWLLNAVLGMRQVKDFNKNYIELKKKSRVLIGRKRGYLQAGTVILLAIDDQDVITEARKMQGVSIFARVKAFSGLTGKEVEQLLDEALLKNYNRYTQKALKNAYENFVAFNKEKSEKNEMEASV</sequence>
<name>A0A1M4W0G1_9FIRM</name>
<organism evidence="1 2">
    <name type="scientific">Alkalibacter saccharofermentans DSM 14828</name>
    <dbReference type="NCBI Taxonomy" id="1120975"/>
    <lineage>
        <taxon>Bacteria</taxon>
        <taxon>Bacillati</taxon>
        <taxon>Bacillota</taxon>
        <taxon>Clostridia</taxon>
        <taxon>Eubacteriales</taxon>
        <taxon>Eubacteriaceae</taxon>
        <taxon>Alkalibacter</taxon>
    </lineage>
</organism>
<dbReference type="InterPro" id="IPR009693">
    <property type="entry name" value="Glucitol_operon_activator"/>
</dbReference>
<dbReference type="Pfam" id="PF06923">
    <property type="entry name" value="GutM"/>
    <property type="match status" value="1"/>
</dbReference>
<dbReference type="Proteomes" id="UP000184251">
    <property type="component" value="Unassembled WGS sequence"/>
</dbReference>
<keyword evidence="1" id="KW-0238">DNA-binding</keyword>
<dbReference type="RefSeq" id="WP_073270101.1">
    <property type="nucleotide sequence ID" value="NZ_FQTU01000006.1"/>
</dbReference>
<protein>
    <submittedName>
        <fullName evidence="1">DNA-binding transcriptional regulator of glucitol operon</fullName>
    </submittedName>
</protein>
<reference evidence="1 2" key="1">
    <citation type="submission" date="2016-11" db="EMBL/GenBank/DDBJ databases">
        <authorList>
            <person name="Jaros S."/>
            <person name="Januszkiewicz K."/>
            <person name="Wedrychowicz H."/>
        </authorList>
    </citation>
    <scope>NUCLEOTIDE SEQUENCE [LARGE SCALE GENOMIC DNA]</scope>
    <source>
        <strain evidence="1 2">DSM 14828</strain>
    </source>
</reference>
<dbReference type="AlphaFoldDB" id="A0A1M4W0G1"/>
<dbReference type="EMBL" id="FQTU01000006">
    <property type="protein sequence ID" value="SHE74603.1"/>
    <property type="molecule type" value="Genomic_DNA"/>
</dbReference>
<accession>A0A1M4W0G1</accession>
<proteinExistence type="predicted"/>
<gene>
    <name evidence="1" type="ORF">SAMN02746064_01118</name>
</gene>
<evidence type="ECO:0000313" key="2">
    <source>
        <dbReference type="Proteomes" id="UP000184251"/>
    </source>
</evidence>
<dbReference type="PIRSF" id="PIRSF011474">
    <property type="entry name" value="Glucitol_operon_activator"/>
    <property type="match status" value="1"/>
</dbReference>
<evidence type="ECO:0000313" key="1">
    <source>
        <dbReference type="EMBL" id="SHE74603.1"/>
    </source>
</evidence>
<keyword evidence="2" id="KW-1185">Reference proteome</keyword>